<dbReference type="Proteomes" id="UP000192223">
    <property type="component" value="Unplaced"/>
</dbReference>
<keyword evidence="5" id="KW-0378">Hydrolase</keyword>
<dbReference type="InterPro" id="IPR001314">
    <property type="entry name" value="Peptidase_S1A"/>
</dbReference>
<dbReference type="GO" id="GO:0005576">
    <property type="term" value="C:extracellular region"/>
    <property type="evidence" value="ECO:0007669"/>
    <property type="project" value="UniProtKB-SubCell"/>
</dbReference>
<accession>A0A1W4WG82</accession>
<keyword evidence="4 9" id="KW-0732">Signal</keyword>
<dbReference type="AlphaFoldDB" id="A0A1W4WG82"/>
<dbReference type="GeneID" id="108732619"/>
<dbReference type="PANTHER" id="PTHR24252">
    <property type="entry name" value="ACROSIN-RELATED"/>
    <property type="match status" value="1"/>
</dbReference>
<dbReference type="InParanoid" id="A0A1W4WG82"/>
<evidence type="ECO:0000313" key="12">
    <source>
        <dbReference type="RefSeq" id="XP_018319020.1"/>
    </source>
</evidence>
<evidence type="ECO:0000256" key="6">
    <source>
        <dbReference type="ARBA" id="ARBA00022825"/>
    </source>
</evidence>
<organism evidence="11 12">
    <name type="scientific">Agrilus planipennis</name>
    <name type="common">Emerald ash borer</name>
    <name type="synonym">Agrilus marcopoli</name>
    <dbReference type="NCBI Taxonomy" id="224129"/>
    <lineage>
        <taxon>Eukaryota</taxon>
        <taxon>Metazoa</taxon>
        <taxon>Ecdysozoa</taxon>
        <taxon>Arthropoda</taxon>
        <taxon>Hexapoda</taxon>
        <taxon>Insecta</taxon>
        <taxon>Pterygota</taxon>
        <taxon>Neoptera</taxon>
        <taxon>Endopterygota</taxon>
        <taxon>Coleoptera</taxon>
        <taxon>Polyphaga</taxon>
        <taxon>Elateriformia</taxon>
        <taxon>Buprestoidea</taxon>
        <taxon>Buprestidae</taxon>
        <taxon>Agrilinae</taxon>
        <taxon>Agrilus</taxon>
    </lineage>
</organism>
<dbReference type="STRING" id="224129.A0A1W4WG82"/>
<dbReference type="GO" id="GO:0006508">
    <property type="term" value="P:proteolysis"/>
    <property type="evidence" value="ECO:0007669"/>
    <property type="project" value="UniProtKB-KW"/>
</dbReference>
<dbReference type="PRINTS" id="PR00722">
    <property type="entry name" value="CHYMOTRYPSIN"/>
</dbReference>
<feature type="domain" description="Peptidase S1" evidence="10">
    <location>
        <begin position="152"/>
        <end position="397"/>
    </location>
</feature>
<keyword evidence="3" id="KW-0645">Protease</keyword>
<dbReference type="InterPro" id="IPR022700">
    <property type="entry name" value="CLIP"/>
</dbReference>
<evidence type="ECO:0000313" key="11">
    <source>
        <dbReference type="Proteomes" id="UP000192223"/>
    </source>
</evidence>
<dbReference type="PROSITE" id="PS00134">
    <property type="entry name" value="TRYPSIN_HIS"/>
    <property type="match status" value="1"/>
</dbReference>
<sequence>MASSFLYWLLFIVYTSDFVYPFPTFDEDNPCDYTIGTCISVRNCPEAVNALKRERRHSFPRCGFEGFDEIVCCPRGQSAQVRTVNNSSNSEDDAGSEEVTSPSPKTTTRRHTTTTESNRSRRPSNRNPTVRKSESACEELSNEIRAQVSLQIFGGENAEPGEFPHMAAIGYVNEDGNDEVVEYKCGGSLIHKKFVLTAAHCLVADTTSKPVHVRLGKIDVHGNSDNLVAEDYRISTTFIHPEYNRRKREHDIALLRLKKRVKNTDYIHPACLFTKPENPEKVIVTGWGSTSYNDYKGSNVLQKAVLHSVPNTHCNQTYFSRLSQVITPSQLCAGSKDASTDTCQGDSGGPAQIEISEGNNMYYIVGVTSFGASCGGKVPGVYTRVNKHLDWIESIVWP</sequence>
<dbReference type="Pfam" id="PF00089">
    <property type="entry name" value="Trypsin"/>
    <property type="match status" value="1"/>
</dbReference>
<keyword evidence="11" id="KW-1185">Reference proteome</keyword>
<evidence type="ECO:0000256" key="9">
    <source>
        <dbReference type="SAM" id="SignalP"/>
    </source>
</evidence>
<dbReference type="InterPro" id="IPR018114">
    <property type="entry name" value="TRYPSIN_HIS"/>
</dbReference>
<dbReference type="PANTHER" id="PTHR24252:SF7">
    <property type="entry name" value="HYALIN"/>
    <property type="match status" value="1"/>
</dbReference>
<keyword evidence="2" id="KW-0964">Secreted</keyword>
<dbReference type="GO" id="GO:0004252">
    <property type="term" value="F:serine-type endopeptidase activity"/>
    <property type="evidence" value="ECO:0007669"/>
    <property type="project" value="InterPro"/>
</dbReference>
<dbReference type="RefSeq" id="XP_018319020.1">
    <property type="nucleotide sequence ID" value="XM_018463518.2"/>
</dbReference>
<dbReference type="SMART" id="SM00020">
    <property type="entry name" value="Tryp_SPc"/>
    <property type="match status" value="1"/>
</dbReference>
<dbReference type="CDD" id="cd00190">
    <property type="entry name" value="Tryp_SPc"/>
    <property type="match status" value="1"/>
</dbReference>
<evidence type="ECO:0000256" key="3">
    <source>
        <dbReference type="ARBA" id="ARBA00022670"/>
    </source>
</evidence>
<evidence type="ECO:0000256" key="7">
    <source>
        <dbReference type="ARBA" id="ARBA00023157"/>
    </source>
</evidence>
<feature type="region of interest" description="Disordered" evidence="8">
    <location>
        <begin position="82"/>
        <end position="136"/>
    </location>
</feature>
<dbReference type="InterPro" id="IPR043504">
    <property type="entry name" value="Peptidase_S1_PA_chymotrypsin"/>
</dbReference>
<dbReference type="Gene3D" id="2.40.10.10">
    <property type="entry name" value="Trypsin-like serine proteases"/>
    <property type="match status" value="2"/>
</dbReference>
<dbReference type="FunFam" id="2.40.10.10:FF:000015">
    <property type="entry name" value="Atrial natriuretic peptide-converting enzyme"/>
    <property type="match status" value="1"/>
</dbReference>
<protein>
    <submittedName>
        <fullName evidence="12">Serine protease persephone-like isoform X1</fullName>
    </submittedName>
</protein>
<evidence type="ECO:0000256" key="5">
    <source>
        <dbReference type="ARBA" id="ARBA00022801"/>
    </source>
</evidence>
<keyword evidence="7" id="KW-1015">Disulfide bond</keyword>
<reference evidence="12" key="1">
    <citation type="submission" date="2025-08" db="UniProtKB">
        <authorList>
            <consortium name="RefSeq"/>
        </authorList>
    </citation>
    <scope>IDENTIFICATION</scope>
    <source>
        <tissue evidence="12">Entire body</tissue>
    </source>
</reference>
<name>A0A1W4WG82_AGRPL</name>
<evidence type="ECO:0000256" key="4">
    <source>
        <dbReference type="ARBA" id="ARBA00022729"/>
    </source>
</evidence>
<dbReference type="KEGG" id="apln:108732619"/>
<feature type="signal peptide" evidence="9">
    <location>
        <begin position="1"/>
        <end position="21"/>
    </location>
</feature>
<dbReference type="PROSITE" id="PS50240">
    <property type="entry name" value="TRYPSIN_DOM"/>
    <property type="match status" value="1"/>
</dbReference>
<evidence type="ECO:0000256" key="8">
    <source>
        <dbReference type="SAM" id="MobiDB-lite"/>
    </source>
</evidence>
<comment type="subcellular location">
    <subcellularLocation>
        <location evidence="1">Secreted</location>
    </subcellularLocation>
</comment>
<dbReference type="FunCoup" id="A0A1W4WG82">
    <property type="interactions" value="52"/>
</dbReference>
<dbReference type="InterPro" id="IPR001254">
    <property type="entry name" value="Trypsin_dom"/>
</dbReference>
<evidence type="ECO:0000259" key="10">
    <source>
        <dbReference type="PROSITE" id="PS50240"/>
    </source>
</evidence>
<evidence type="ECO:0000256" key="1">
    <source>
        <dbReference type="ARBA" id="ARBA00004613"/>
    </source>
</evidence>
<evidence type="ECO:0000256" key="2">
    <source>
        <dbReference type="ARBA" id="ARBA00022525"/>
    </source>
</evidence>
<proteinExistence type="predicted"/>
<dbReference type="InterPro" id="IPR009003">
    <property type="entry name" value="Peptidase_S1_PA"/>
</dbReference>
<dbReference type="OrthoDB" id="6357057at2759"/>
<feature type="chain" id="PRO_5010704312" evidence="9">
    <location>
        <begin position="22"/>
        <end position="398"/>
    </location>
</feature>
<gene>
    <name evidence="12" type="primary">LOC108732619</name>
</gene>
<dbReference type="SMART" id="SM00680">
    <property type="entry name" value="CLIP"/>
    <property type="match status" value="1"/>
</dbReference>
<keyword evidence="6" id="KW-0720">Serine protease</keyword>
<dbReference type="SUPFAM" id="SSF50494">
    <property type="entry name" value="Trypsin-like serine proteases"/>
    <property type="match status" value="1"/>
</dbReference>